<dbReference type="InterPro" id="IPR003593">
    <property type="entry name" value="AAA+_ATPase"/>
</dbReference>
<evidence type="ECO:0000313" key="4">
    <source>
        <dbReference type="Proteomes" id="UP000278143"/>
    </source>
</evidence>
<evidence type="ECO:0000256" key="1">
    <source>
        <dbReference type="ARBA" id="ARBA00007448"/>
    </source>
</evidence>
<dbReference type="InterPro" id="IPR027417">
    <property type="entry name" value="P-loop_NTPase"/>
</dbReference>
<dbReference type="SUPFAM" id="SSF52540">
    <property type="entry name" value="P-loop containing nucleoside triphosphate hydrolases"/>
    <property type="match status" value="1"/>
</dbReference>
<protein>
    <submittedName>
        <fullName evidence="3">P-loop containing nucleoside triphosphate hydrolase protein</fullName>
    </submittedName>
</protein>
<name>A0A4P9Z6H8_9FUNG</name>
<dbReference type="InterPro" id="IPR050747">
    <property type="entry name" value="Mitochondrial_chaperone_BCS1"/>
</dbReference>
<dbReference type="Gene3D" id="3.40.50.300">
    <property type="entry name" value="P-loop containing nucleotide triphosphate hydrolases"/>
    <property type="match status" value="1"/>
</dbReference>
<comment type="similarity">
    <text evidence="1">Belongs to the AAA ATPase family. BCS1 subfamily.</text>
</comment>
<evidence type="ECO:0000259" key="2">
    <source>
        <dbReference type="SMART" id="SM00382"/>
    </source>
</evidence>
<evidence type="ECO:0000313" key="3">
    <source>
        <dbReference type="EMBL" id="RKP28195.1"/>
    </source>
</evidence>
<dbReference type="AlphaFoldDB" id="A0A4P9Z6H8"/>
<sequence>LESVALTKEHETLLNHDLNTFLRDRDFYERVGLPYRRGYMFHGKPGTGKTSLVNAISAKLNRDVYYMNLRNITSDSMLQSAFSRVPSNQIIVFEDIDAITGAMGPSSLQGPFTLSCLLNCLDGHILNEGIIAIMTSNHPEKLDPALIRAGRIDLSLQLDYADRYQVERMYQLVVSDDDDKQ</sequence>
<organism evidence="3 4">
    <name type="scientific">Syncephalis pseudoplumigaleata</name>
    <dbReference type="NCBI Taxonomy" id="1712513"/>
    <lineage>
        <taxon>Eukaryota</taxon>
        <taxon>Fungi</taxon>
        <taxon>Fungi incertae sedis</taxon>
        <taxon>Zoopagomycota</taxon>
        <taxon>Zoopagomycotina</taxon>
        <taxon>Zoopagomycetes</taxon>
        <taxon>Zoopagales</taxon>
        <taxon>Piptocephalidaceae</taxon>
        <taxon>Syncephalis</taxon>
    </lineage>
</organism>
<keyword evidence="3" id="KW-0378">Hydrolase</keyword>
<dbReference type="InterPro" id="IPR003959">
    <property type="entry name" value="ATPase_AAA_core"/>
</dbReference>
<gene>
    <name evidence="3" type="ORF">SYNPS1DRAFT_9651</name>
</gene>
<feature type="non-terminal residue" evidence="3">
    <location>
        <position position="1"/>
    </location>
</feature>
<feature type="domain" description="AAA+ ATPase" evidence="2">
    <location>
        <begin position="35"/>
        <end position="162"/>
    </location>
</feature>
<dbReference type="PANTHER" id="PTHR23070">
    <property type="entry name" value="BCS1 AAA-TYPE ATPASE"/>
    <property type="match status" value="1"/>
</dbReference>
<proteinExistence type="inferred from homology"/>
<dbReference type="GO" id="GO:0005524">
    <property type="term" value="F:ATP binding"/>
    <property type="evidence" value="ECO:0007669"/>
    <property type="project" value="InterPro"/>
</dbReference>
<keyword evidence="4" id="KW-1185">Reference proteome</keyword>
<accession>A0A4P9Z6H8</accession>
<dbReference type="Pfam" id="PF00004">
    <property type="entry name" value="AAA"/>
    <property type="match status" value="1"/>
</dbReference>
<dbReference type="EMBL" id="KZ989112">
    <property type="protein sequence ID" value="RKP28195.1"/>
    <property type="molecule type" value="Genomic_DNA"/>
</dbReference>
<dbReference type="OrthoDB" id="10251412at2759"/>
<feature type="non-terminal residue" evidence="3">
    <location>
        <position position="181"/>
    </location>
</feature>
<dbReference type="SMART" id="SM00382">
    <property type="entry name" value="AAA"/>
    <property type="match status" value="1"/>
</dbReference>
<dbReference type="Proteomes" id="UP000278143">
    <property type="component" value="Unassembled WGS sequence"/>
</dbReference>
<dbReference type="GO" id="GO:0016887">
    <property type="term" value="F:ATP hydrolysis activity"/>
    <property type="evidence" value="ECO:0007669"/>
    <property type="project" value="InterPro"/>
</dbReference>
<reference evidence="4" key="1">
    <citation type="journal article" date="2018" name="Nat. Microbiol.">
        <title>Leveraging single-cell genomics to expand the fungal tree of life.</title>
        <authorList>
            <person name="Ahrendt S.R."/>
            <person name="Quandt C.A."/>
            <person name="Ciobanu D."/>
            <person name="Clum A."/>
            <person name="Salamov A."/>
            <person name="Andreopoulos B."/>
            <person name="Cheng J.F."/>
            <person name="Woyke T."/>
            <person name="Pelin A."/>
            <person name="Henrissat B."/>
            <person name="Reynolds N.K."/>
            <person name="Benny G.L."/>
            <person name="Smith M.E."/>
            <person name="James T.Y."/>
            <person name="Grigoriev I.V."/>
        </authorList>
    </citation>
    <scope>NUCLEOTIDE SEQUENCE [LARGE SCALE GENOMIC DNA]</scope>
    <source>
        <strain evidence="4">Benny S71-1</strain>
    </source>
</reference>